<sequence length="346" mass="38027">QSERVADVRFPIQFLRFVKVRFPVPGFIAEIEVYGEGFAPQARYVSQLFDMGAPVNFGRLHYVFEKYRTAGLGTEPEIAPDAPVHLAVETRSGRDETPMVHHIITELGTERAVDLTTFNRAPAPTGGSCSSCTTGRAPGQRGSVQDDIANWSFWSVPHLSTGEEIRAPDGRQFIQVRTFFTSKEVFAYGRLKSLSIEYSPLLADPILGEIARADEPQPAAGVVEVPIGVPVTLTYDVRADFTSASQVGFNAIRLVTPEAVDFQRFEMGDPLAVVEPDSLMVTDQSLEVYFPSNPVERSSNVPLRLTFGTRVFNFITLFEGEVFQIAGENLSQSIDGGDATRLVSTN</sequence>
<protein>
    <submittedName>
        <fullName evidence="1">Uncharacterized protein</fullName>
    </submittedName>
</protein>
<dbReference type="AlphaFoldDB" id="A0A382PBQ2"/>
<reference evidence="1" key="1">
    <citation type="submission" date="2018-05" db="EMBL/GenBank/DDBJ databases">
        <authorList>
            <person name="Lanie J.A."/>
            <person name="Ng W.-L."/>
            <person name="Kazmierczak K.M."/>
            <person name="Andrzejewski T.M."/>
            <person name="Davidsen T.M."/>
            <person name="Wayne K.J."/>
            <person name="Tettelin H."/>
            <person name="Glass J.I."/>
            <person name="Rusch D."/>
            <person name="Podicherti R."/>
            <person name="Tsui H.-C.T."/>
            <person name="Winkler M.E."/>
        </authorList>
    </citation>
    <scope>NUCLEOTIDE SEQUENCE</scope>
</reference>
<feature type="non-terminal residue" evidence="1">
    <location>
        <position position="346"/>
    </location>
</feature>
<evidence type="ECO:0000313" key="1">
    <source>
        <dbReference type="EMBL" id="SVC70260.1"/>
    </source>
</evidence>
<dbReference type="EMBL" id="UINC01105949">
    <property type="protein sequence ID" value="SVC70260.1"/>
    <property type="molecule type" value="Genomic_DNA"/>
</dbReference>
<accession>A0A382PBQ2</accession>
<proteinExistence type="predicted"/>
<gene>
    <name evidence="1" type="ORF">METZ01_LOCUS323114</name>
</gene>
<organism evidence="1">
    <name type="scientific">marine metagenome</name>
    <dbReference type="NCBI Taxonomy" id="408172"/>
    <lineage>
        <taxon>unclassified sequences</taxon>
        <taxon>metagenomes</taxon>
        <taxon>ecological metagenomes</taxon>
    </lineage>
</organism>
<name>A0A382PBQ2_9ZZZZ</name>
<feature type="non-terminal residue" evidence="1">
    <location>
        <position position="1"/>
    </location>
</feature>